<keyword evidence="1" id="KW-1133">Transmembrane helix</keyword>
<dbReference type="OrthoDB" id="4566632at2"/>
<dbReference type="RefSeq" id="WP_075977721.1">
    <property type="nucleotide sequence ID" value="NZ_MKQR01000026.1"/>
</dbReference>
<gene>
    <name evidence="2" type="ORF">BJP25_31415</name>
</gene>
<evidence type="ECO:0000256" key="1">
    <source>
        <dbReference type="SAM" id="Phobius"/>
    </source>
</evidence>
<keyword evidence="1" id="KW-0472">Membrane</keyword>
<evidence type="ECO:0000313" key="2">
    <source>
        <dbReference type="EMBL" id="OLR91050.1"/>
    </source>
</evidence>
<dbReference type="Proteomes" id="UP000186040">
    <property type="component" value="Unassembled WGS sequence"/>
</dbReference>
<protein>
    <submittedName>
        <fullName evidence="2">Uncharacterized protein</fullName>
    </submittedName>
</protein>
<name>A0A1Q9LGA8_9PSEU</name>
<dbReference type="STRING" id="1193682.BJP25_31415"/>
<comment type="caution">
    <text evidence="2">The sequence shown here is derived from an EMBL/GenBank/DDBJ whole genome shotgun (WGS) entry which is preliminary data.</text>
</comment>
<accession>A0A1Q9LGA8</accession>
<feature type="transmembrane region" description="Helical" evidence="1">
    <location>
        <begin position="121"/>
        <end position="143"/>
    </location>
</feature>
<sequence>MTDEVRGGASPSGPPWSVDLLADLHAGVLEPRQAQRLWAQVNGDPAARAVLDALESVRTGLGELGAAPVPPMPSRFASELDAALEAEAARHFGGGVAAPPRPPGVAPVVDIAAARRKRGRLTAWAGGLVAVAAAAVAIGFAVVPTTTPGVPSAQMSDGGKPRVQASSGDLSAAIGQVNGARDYGDLGDEAGLQRCLSQVGVDAKAPVLGVRPITLDGTPGTMVMLLPGSGQLGKFRVLVLQSGCQKIFDNVIG</sequence>
<keyword evidence="3" id="KW-1185">Reference proteome</keyword>
<keyword evidence="1" id="KW-0812">Transmembrane</keyword>
<proteinExistence type="predicted"/>
<organism evidence="2 3">
    <name type="scientific">Actinokineospora bangkokensis</name>
    <dbReference type="NCBI Taxonomy" id="1193682"/>
    <lineage>
        <taxon>Bacteria</taxon>
        <taxon>Bacillati</taxon>
        <taxon>Actinomycetota</taxon>
        <taxon>Actinomycetes</taxon>
        <taxon>Pseudonocardiales</taxon>
        <taxon>Pseudonocardiaceae</taxon>
        <taxon>Actinokineospora</taxon>
    </lineage>
</organism>
<dbReference type="AlphaFoldDB" id="A0A1Q9LGA8"/>
<evidence type="ECO:0000313" key="3">
    <source>
        <dbReference type="Proteomes" id="UP000186040"/>
    </source>
</evidence>
<dbReference type="EMBL" id="MKQR01000026">
    <property type="protein sequence ID" value="OLR91050.1"/>
    <property type="molecule type" value="Genomic_DNA"/>
</dbReference>
<reference evidence="2 3" key="1">
    <citation type="submission" date="2016-10" db="EMBL/GenBank/DDBJ databases">
        <title>The Draft Genome Sequence of Actinokineospora bangkokensis 44EHWT reveals the biosynthetic pathway of antifungal compounds Thailandins with unusual extender unit butylmalonyl-CoA.</title>
        <authorList>
            <person name="Greule A."/>
            <person name="Intra B."/>
            <person name="Flemming S."/>
            <person name="Rommel M.G."/>
            <person name="Panbangred W."/>
            <person name="Bechthold A."/>
        </authorList>
    </citation>
    <scope>NUCLEOTIDE SEQUENCE [LARGE SCALE GENOMIC DNA]</scope>
    <source>
        <strain evidence="2 3">44EHW</strain>
    </source>
</reference>